<dbReference type="AlphaFoldDB" id="A0A078FRA3"/>
<evidence type="ECO:0000256" key="4">
    <source>
        <dbReference type="ARBA" id="ARBA00023125"/>
    </source>
</evidence>
<keyword evidence="4" id="KW-0238">DNA-binding</keyword>
<dbReference type="EMBL" id="LR758498">
    <property type="protein sequence ID" value="CAA8392116.1"/>
    <property type="molecule type" value="Genomic_DNA"/>
</dbReference>
<dbReference type="GO" id="GO:0005634">
    <property type="term" value="C:nucleus"/>
    <property type="evidence" value="ECO:0007669"/>
    <property type="project" value="UniProtKB-SubCell"/>
</dbReference>
<dbReference type="GO" id="GO:0048658">
    <property type="term" value="P:anther wall tapetum development"/>
    <property type="evidence" value="ECO:0000318"/>
    <property type="project" value="GO_Central"/>
</dbReference>
<evidence type="ECO:0000256" key="6">
    <source>
        <dbReference type="ARBA" id="ARBA00023242"/>
    </source>
</evidence>
<evidence type="ECO:0000256" key="2">
    <source>
        <dbReference type="ARBA" id="ARBA00011738"/>
    </source>
</evidence>
<dbReference type="PANTHER" id="PTHR46834">
    <property type="entry name" value="TRANSCRIPTION FACTOR BHLH91"/>
    <property type="match status" value="1"/>
</dbReference>
<name>A0A078FRA3_BRANA</name>
<accession>A0A078FRA3</accession>
<dbReference type="OMA" id="HRFAENV"/>
<organism evidence="10 11">
    <name type="scientific">Brassica napus</name>
    <name type="common">Rape</name>
    <dbReference type="NCBI Taxonomy" id="3708"/>
    <lineage>
        <taxon>Eukaryota</taxon>
        <taxon>Viridiplantae</taxon>
        <taxon>Streptophyta</taxon>
        <taxon>Embryophyta</taxon>
        <taxon>Tracheophyta</taxon>
        <taxon>Spermatophyta</taxon>
        <taxon>Magnoliopsida</taxon>
        <taxon>eudicotyledons</taxon>
        <taxon>Gunneridae</taxon>
        <taxon>Pentapetalae</taxon>
        <taxon>rosids</taxon>
        <taxon>malvids</taxon>
        <taxon>Brassicales</taxon>
        <taxon>Brassicaceae</taxon>
        <taxon>Brassiceae</taxon>
        <taxon>Brassica</taxon>
    </lineage>
</organism>
<proteinExistence type="predicted"/>
<evidence type="ECO:0000256" key="5">
    <source>
        <dbReference type="ARBA" id="ARBA00023163"/>
    </source>
</evidence>
<evidence type="ECO:0000259" key="8">
    <source>
        <dbReference type="PROSITE" id="PS50888"/>
    </source>
</evidence>
<dbReference type="EMBL" id="LK032054">
    <property type="protein sequence ID" value="CDY15419.1"/>
    <property type="molecule type" value="Genomic_DNA"/>
</dbReference>
<dbReference type="PANTHER" id="PTHR46834:SF11">
    <property type="entry name" value="BHLH DOMAIN-CONTAINING PROTEIN"/>
    <property type="match status" value="1"/>
</dbReference>
<dbReference type="Gramene" id="CDY15419">
    <property type="protein sequence ID" value="CDY15419"/>
    <property type="gene ID" value="GSBRNA2T00085730001"/>
</dbReference>
<comment type="subunit">
    <text evidence="2">Homodimer.</text>
</comment>
<evidence type="ECO:0000256" key="3">
    <source>
        <dbReference type="ARBA" id="ARBA00023015"/>
    </source>
</evidence>
<sequence length="445" mass="50438">MYEDSSCFDPNPTLEATVDNNGGYYDSTTATEIDFTVRQQFQPLVMIAGSTTNTFSDDLKLPTMDEFSVFPSVVSSETQNQISNDNNHLIQQMIHDSNWAASVDNYGFFMNPSDQNTTITPTPDLLSLLHLPKSSVPLPSSNLSDIMSGSCISYDPLFHLNLPPQPPLILTADDYSGFFLGTDTNITNTQRDQQNLGDENNNDQFDSGIIEFSKNIRRKRRGKQKNKPFTTERERRCHLNERYEALKLLIPNPSKGDRASILQDGIDYINELRRRVSELKFLVERKRCGGRHKDNNEVDNSNNNNLDDLNIVNDEDDEDDDDENMDKKTESDVIDQCSSNNTLRCSWLQRKSKLTEVDVRIVDDEVTIKVVQKRKINCLLVVTKVIDHLHLDLHHVSGGQIGEHYSFLLNTKINEGSTIYASAIANKVIEVVDQHNMAALPINNY</sequence>
<dbReference type="EMBL" id="LR759457">
    <property type="protein sequence ID" value="CAA8403761.1"/>
    <property type="molecule type" value="Genomic_DNA"/>
</dbReference>
<dbReference type="GO" id="GO:0003677">
    <property type="term" value="F:DNA binding"/>
    <property type="evidence" value="ECO:0007669"/>
    <property type="project" value="UniProtKB-KW"/>
</dbReference>
<dbReference type="InterPro" id="IPR045895">
    <property type="entry name" value="bHLH91-like"/>
</dbReference>
<dbReference type="SMART" id="SM00353">
    <property type="entry name" value="HLH"/>
    <property type="match status" value="1"/>
</dbReference>
<dbReference type="GO" id="GO:0046983">
    <property type="term" value="F:protein dimerization activity"/>
    <property type="evidence" value="ECO:0007669"/>
    <property type="project" value="InterPro"/>
</dbReference>
<keyword evidence="3" id="KW-0805">Transcription regulation</keyword>
<gene>
    <name evidence="10" type="primary">BnaC04g42040D</name>
    <name evidence="9" type="synonym">BnabHLH219</name>
    <name evidence="10" type="ORF">GSBRNA2T00085730001</name>
</gene>
<reference evidence="10" key="2">
    <citation type="submission" date="2014-06" db="EMBL/GenBank/DDBJ databases">
        <authorList>
            <person name="Genoscope - CEA"/>
        </authorList>
    </citation>
    <scope>NUCLEOTIDE SEQUENCE</scope>
</reference>
<protein>
    <submittedName>
        <fullName evidence="10">BnaC04g42040D protein</fullName>
    </submittedName>
</protein>
<feature type="region of interest" description="Disordered" evidence="7">
    <location>
        <begin position="291"/>
        <end position="331"/>
    </location>
</feature>
<evidence type="ECO:0000313" key="10">
    <source>
        <dbReference type="EMBL" id="CDY15419.1"/>
    </source>
</evidence>
<reference evidence="10 11" key="1">
    <citation type="journal article" date="2014" name="Science">
        <title>Plant genetics. Early allopolyploid evolution in the post-Neolithic Brassica napus oilseed genome.</title>
        <authorList>
            <person name="Chalhoub B."/>
            <person name="Denoeud F."/>
            <person name="Liu S."/>
            <person name="Parkin I.A."/>
            <person name="Tang H."/>
            <person name="Wang X."/>
            <person name="Chiquet J."/>
            <person name="Belcram H."/>
            <person name="Tong C."/>
            <person name="Samans B."/>
            <person name="Correa M."/>
            <person name="Da Silva C."/>
            <person name="Just J."/>
            <person name="Falentin C."/>
            <person name="Koh C.S."/>
            <person name="Le Clainche I."/>
            <person name="Bernard M."/>
            <person name="Bento P."/>
            <person name="Noel B."/>
            <person name="Labadie K."/>
            <person name="Alberti A."/>
            <person name="Charles M."/>
            <person name="Arnaud D."/>
            <person name="Guo H."/>
            <person name="Daviaud C."/>
            <person name="Alamery S."/>
            <person name="Jabbari K."/>
            <person name="Zhao M."/>
            <person name="Edger P.P."/>
            <person name="Chelaifa H."/>
            <person name="Tack D."/>
            <person name="Lassalle G."/>
            <person name="Mestiri I."/>
            <person name="Schnel N."/>
            <person name="Le Paslier M.C."/>
            <person name="Fan G."/>
            <person name="Renault V."/>
            <person name="Bayer P.E."/>
            <person name="Golicz A.A."/>
            <person name="Manoli S."/>
            <person name="Lee T.H."/>
            <person name="Thi V.H."/>
            <person name="Chalabi S."/>
            <person name="Hu Q."/>
            <person name="Fan C."/>
            <person name="Tollenaere R."/>
            <person name="Lu Y."/>
            <person name="Battail C."/>
            <person name="Shen J."/>
            <person name="Sidebottom C.H."/>
            <person name="Wang X."/>
            <person name="Canaguier A."/>
            <person name="Chauveau A."/>
            <person name="Berard A."/>
            <person name="Deniot G."/>
            <person name="Guan M."/>
            <person name="Liu Z."/>
            <person name="Sun F."/>
            <person name="Lim Y.P."/>
            <person name="Lyons E."/>
            <person name="Town C.D."/>
            <person name="Bancroft I."/>
            <person name="Wang X."/>
            <person name="Meng J."/>
            <person name="Ma J."/>
            <person name="Pires J.C."/>
            <person name="King G.J."/>
            <person name="Brunel D."/>
            <person name="Delourme R."/>
            <person name="Renard M."/>
            <person name="Aury J.M."/>
            <person name="Adams K.L."/>
            <person name="Batley J."/>
            <person name="Snowdon R.J."/>
            <person name="Tost J."/>
            <person name="Edwards D."/>
            <person name="Zhou Y."/>
            <person name="Hua W."/>
            <person name="Sharpe A.G."/>
            <person name="Paterson A.H."/>
            <person name="Guan C."/>
            <person name="Wincker P."/>
        </authorList>
    </citation>
    <scope>NUCLEOTIDE SEQUENCE [LARGE SCALE GENOMIC DNA]</scope>
    <source>
        <strain evidence="11">cv. Darmor-bzh</strain>
    </source>
</reference>
<evidence type="ECO:0000256" key="1">
    <source>
        <dbReference type="ARBA" id="ARBA00004123"/>
    </source>
</evidence>
<feature type="compositionally biased region" description="Acidic residues" evidence="7">
    <location>
        <begin position="313"/>
        <end position="324"/>
    </location>
</feature>
<dbReference type="Gene3D" id="4.10.280.10">
    <property type="entry name" value="Helix-loop-helix DNA-binding domain"/>
    <property type="match status" value="1"/>
</dbReference>
<dbReference type="CDD" id="cd18918">
    <property type="entry name" value="bHLH_AtMYC1_like"/>
    <property type="match status" value="1"/>
</dbReference>
<evidence type="ECO:0000256" key="7">
    <source>
        <dbReference type="SAM" id="MobiDB-lite"/>
    </source>
</evidence>
<evidence type="ECO:0000313" key="9">
    <source>
        <dbReference type="EMBL" id="CAA8287504.1"/>
    </source>
</evidence>
<evidence type="ECO:0000313" key="11">
    <source>
        <dbReference type="Proteomes" id="UP000028999"/>
    </source>
</evidence>
<keyword evidence="6" id="KW-0539">Nucleus</keyword>
<reference evidence="9" key="3">
    <citation type="submission" date="2020-01" db="EMBL/GenBank/DDBJ databases">
        <authorList>
            <consortium name="Zhejiang university"/>
        </authorList>
    </citation>
    <scope>NUCLEOTIDE SEQUENCE</scope>
</reference>
<comment type="subcellular location">
    <subcellularLocation>
        <location evidence="1">Nucleus</location>
    </subcellularLocation>
</comment>
<keyword evidence="11" id="KW-1185">Reference proteome</keyword>
<keyword evidence="5" id="KW-0804">Transcription</keyword>
<feature type="compositionally biased region" description="Low complexity" evidence="7">
    <location>
        <begin position="298"/>
        <end position="312"/>
    </location>
</feature>
<dbReference type="GO" id="GO:0006355">
    <property type="term" value="P:regulation of DNA-templated transcription"/>
    <property type="evidence" value="ECO:0000318"/>
    <property type="project" value="GO_Central"/>
</dbReference>
<dbReference type="Proteomes" id="UP000028999">
    <property type="component" value="Unassembled WGS sequence"/>
</dbReference>
<dbReference type="STRING" id="3708.A0A078FRA3"/>
<feature type="domain" description="BHLH" evidence="8">
    <location>
        <begin position="223"/>
        <end position="272"/>
    </location>
</feature>
<dbReference type="PaxDb" id="3708-A0A078FRA3"/>
<dbReference type="InterPro" id="IPR036638">
    <property type="entry name" value="HLH_DNA-bd_sf"/>
</dbReference>
<dbReference type="SMR" id="A0A078FRA3"/>
<dbReference type="PROSITE" id="PS50888">
    <property type="entry name" value="BHLH"/>
    <property type="match status" value="1"/>
</dbReference>
<dbReference type="EMBL" id="LR757275">
    <property type="protein sequence ID" value="CAA8287504.1"/>
    <property type="molecule type" value="Genomic_DNA"/>
</dbReference>
<dbReference type="GO" id="GO:0009555">
    <property type="term" value="P:pollen development"/>
    <property type="evidence" value="ECO:0000318"/>
    <property type="project" value="GO_Central"/>
</dbReference>
<dbReference type="GO" id="GO:0052543">
    <property type="term" value="P:callose deposition in cell wall"/>
    <property type="evidence" value="ECO:0007669"/>
    <property type="project" value="UniProtKB-ARBA"/>
</dbReference>
<dbReference type="SUPFAM" id="SSF47459">
    <property type="entry name" value="HLH, helix-loop-helix DNA-binding domain"/>
    <property type="match status" value="1"/>
</dbReference>
<dbReference type="InterPro" id="IPR045896">
    <property type="entry name" value="MYC1-like_bHLH"/>
</dbReference>
<dbReference type="Pfam" id="PF00010">
    <property type="entry name" value="HLH"/>
    <property type="match status" value="1"/>
</dbReference>
<dbReference type="FunFam" id="4.10.280.10:FF:000118">
    <property type="entry name" value="Transcription factor bHLH10"/>
    <property type="match status" value="1"/>
</dbReference>
<dbReference type="InterPro" id="IPR011598">
    <property type="entry name" value="bHLH_dom"/>
</dbReference>